<evidence type="ECO:0000313" key="2">
    <source>
        <dbReference type="Proteomes" id="UP001174934"/>
    </source>
</evidence>
<dbReference type="Proteomes" id="UP001174934">
    <property type="component" value="Unassembled WGS sequence"/>
</dbReference>
<gene>
    <name evidence="1" type="ORF">B0T17DRAFT_616566</name>
</gene>
<keyword evidence="2" id="KW-1185">Reference proteome</keyword>
<evidence type="ECO:0000313" key="1">
    <source>
        <dbReference type="EMBL" id="KAK0630983.1"/>
    </source>
</evidence>
<dbReference type="EMBL" id="JAULSR010000002">
    <property type="protein sequence ID" value="KAK0630983.1"/>
    <property type="molecule type" value="Genomic_DNA"/>
</dbReference>
<name>A0AA40CB75_9PEZI</name>
<reference evidence="1" key="1">
    <citation type="submission" date="2023-06" db="EMBL/GenBank/DDBJ databases">
        <title>Genome-scale phylogeny and comparative genomics of the fungal order Sordariales.</title>
        <authorList>
            <consortium name="Lawrence Berkeley National Laboratory"/>
            <person name="Hensen N."/>
            <person name="Bonometti L."/>
            <person name="Westerberg I."/>
            <person name="Brannstrom I.O."/>
            <person name="Guillou S."/>
            <person name="Cros-Aarteil S."/>
            <person name="Calhoun S."/>
            <person name="Haridas S."/>
            <person name="Kuo A."/>
            <person name="Mondo S."/>
            <person name="Pangilinan J."/>
            <person name="Riley R."/>
            <person name="LaButti K."/>
            <person name="Andreopoulos B."/>
            <person name="Lipzen A."/>
            <person name="Chen C."/>
            <person name="Yanf M."/>
            <person name="Daum C."/>
            <person name="Ng V."/>
            <person name="Clum A."/>
            <person name="Steindorff A."/>
            <person name="Ohm R."/>
            <person name="Martin F."/>
            <person name="Silar P."/>
            <person name="Natvig D."/>
            <person name="Lalanne C."/>
            <person name="Gautier V."/>
            <person name="Ament-velasquez S.L."/>
            <person name="Kruys A."/>
            <person name="Hutchinson M.I."/>
            <person name="Powell A.J."/>
            <person name="Barry K."/>
            <person name="Miller A.N."/>
            <person name="Grigoriev I.V."/>
            <person name="Debuchy R."/>
            <person name="Gladieux P."/>
            <person name="Thoren M.H."/>
            <person name="Johannesson H."/>
        </authorList>
    </citation>
    <scope>NUCLEOTIDE SEQUENCE</scope>
    <source>
        <strain evidence="1">SMH3391-2</strain>
    </source>
</reference>
<accession>A0AA40CB75</accession>
<dbReference type="AlphaFoldDB" id="A0AA40CB75"/>
<proteinExistence type="predicted"/>
<sequence>MPPRSYVNKSIHDARIRHVLSRLPGLKLRDGPILHRPKDSVDLCDALLWPDLAQKLTEQLVTDRLVELLTACYNERDLLYGKNRMDDYVNPWAGNLEPKILCEVGLVIVQAAWAYYKNPDKDECGHEIAMGPPAIAGMRMCHALIIYEWYMVELGISKETLWGSMEGTYAPAMRDNGQRAFYPDGWPARTPVYYLRSAALLPKVKRASLSELHAYTKNPSKGILDAVFYRKSWFLEPVYWEQEIAKLPSPPSPEDIADVPVGEE</sequence>
<protein>
    <submittedName>
        <fullName evidence="1">Uncharacterized protein</fullName>
    </submittedName>
</protein>
<comment type="caution">
    <text evidence="1">The sequence shown here is derived from an EMBL/GenBank/DDBJ whole genome shotgun (WGS) entry which is preliminary data.</text>
</comment>
<organism evidence="1 2">
    <name type="scientific">Bombardia bombarda</name>
    <dbReference type="NCBI Taxonomy" id="252184"/>
    <lineage>
        <taxon>Eukaryota</taxon>
        <taxon>Fungi</taxon>
        <taxon>Dikarya</taxon>
        <taxon>Ascomycota</taxon>
        <taxon>Pezizomycotina</taxon>
        <taxon>Sordariomycetes</taxon>
        <taxon>Sordariomycetidae</taxon>
        <taxon>Sordariales</taxon>
        <taxon>Lasiosphaeriaceae</taxon>
        <taxon>Bombardia</taxon>
    </lineage>
</organism>